<comment type="subunit">
    <text evidence="3 6">Monomer.</text>
</comment>
<sequence length="151" mass="16957">MSSRFLPHVTVACVVHCQGRYLLVEELIAGTSTLNQPAGHLEAEENLTAACQRELEEETGLQLAPKELVAVYQFVAADGTPFVRFTFGCELDQPLPAQPQDPQIQRCHWLSREEITAWPLRSPLVLQSIDDYQAGRRLPIDAILDKRLHRG</sequence>
<feature type="domain" description="Nudix hydrolase" evidence="7">
    <location>
        <begin position="6"/>
        <end position="133"/>
    </location>
</feature>
<evidence type="ECO:0000256" key="2">
    <source>
        <dbReference type="ARBA" id="ARBA00007608"/>
    </source>
</evidence>
<dbReference type="GO" id="GO:0004787">
    <property type="term" value="F:thiamine diphosphate phosphatase activity"/>
    <property type="evidence" value="ECO:0007669"/>
    <property type="project" value="InterPro"/>
</dbReference>
<comment type="similarity">
    <text evidence="2 6">Belongs to the Nudix hydrolase family. NudJ subfamily.</text>
</comment>
<evidence type="ECO:0000313" key="9">
    <source>
        <dbReference type="Proteomes" id="UP000184268"/>
    </source>
</evidence>
<evidence type="ECO:0000256" key="1">
    <source>
        <dbReference type="ARBA" id="ARBA00001946"/>
    </source>
</evidence>
<comment type="cofactor">
    <cofactor evidence="1 6">
        <name>Mg(2+)</name>
        <dbReference type="ChEBI" id="CHEBI:18420"/>
    </cofactor>
</comment>
<evidence type="ECO:0000256" key="3">
    <source>
        <dbReference type="ARBA" id="ARBA00011245"/>
    </source>
</evidence>
<dbReference type="GO" id="GO:0017110">
    <property type="term" value="F:nucleoside diphosphate phosphatase activity"/>
    <property type="evidence" value="ECO:0007669"/>
    <property type="project" value="InterPro"/>
</dbReference>
<dbReference type="InterPro" id="IPR033713">
    <property type="entry name" value="NudJ"/>
</dbReference>
<dbReference type="PANTHER" id="PTHR43046">
    <property type="entry name" value="GDP-MANNOSE MANNOSYL HYDROLASE"/>
    <property type="match status" value="1"/>
</dbReference>
<dbReference type="InterPro" id="IPR000086">
    <property type="entry name" value="NUDIX_hydrolase_dom"/>
</dbReference>
<dbReference type="SUPFAM" id="SSF55811">
    <property type="entry name" value="Nudix"/>
    <property type="match status" value="1"/>
</dbReference>
<evidence type="ECO:0000256" key="6">
    <source>
        <dbReference type="RuleBase" id="RU364043"/>
    </source>
</evidence>
<dbReference type="PROSITE" id="PS00893">
    <property type="entry name" value="NUDIX_BOX"/>
    <property type="match status" value="1"/>
</dbReference>
<evidence type="ECO:0000256" key="5">
    <source>
        <dbReference type="ARBA" id="ARBA00022801"/>
    </source>
</evidence>
<keyword evidence="5 6" id="KW-0378">Hydrolase</keyword>
<organism evidence="8 9">
    <name type="scientific">Ferrimonas marina</name>
    <dbReference type="NCBI Taxonomy" id="299255"/>
    <lineage>
        <taxon>Bacteria</taxon>
        <taxon>Pseudomonadati</taxon>
        <taxon>Pseudomonadota</taxon>
        <taxon>Gammaproteobacteria</taxon>
        <taxon>Alteromonadales</taxon>
        <taxon>Ferrimonadaceae</taxon>
        <taxon>Ferrimonas</taxon>
    </lineage>
</organism>
<dbReference type="RefSeq" id="WP_067654365.1">
    <property type="nucleotide sequence ID" value="NZ_FQXG01000001.1"/>
</dbReference>
<accession>A0A1M5N2V8</accession>
<dbReference type="OrthoDB" id="8594221at2"/>
<dbReference type="Pfam" id="PF00293">
    <property type="entry name" value="NUDIX"/>
    <property type="match status" value="1"/>
</dbReference>
<keyword evidence="6" id="KW-0460">Magnesium</keyword>
<dbReference type="EC" id="3.6.1.-" evidence="6"/>
<keyword evidence="9" id="KW-1185">Reference proteome</keyword>
<dbReference type="EMBL" id="FQXG01000001">
    <property type="protein sequence ID" value="SHG83765.1"/>
    <property type="molecule type" value="Genomic_DNA"/>
</dbReference>
<reference evidence="8 9" key="1">
    <citation type="submission" date="2016-11" db="EMBL/GenBank/DDBJ databases">
        <authorList>
            <person name="Jaros S."/>
            <person name="Januszkiewicz K."/>
            <person name="Wedrychowicz H."/>
        </authorList>
    </citation>
    <scope>NUCLEOTIDE SEQUENCE [LARGE SCALE GENOMIC DNA]</scope>
    <source>
        <strain evidence="8 9">DSM 16917</strain>
    </source>
</reference>
<proteinExistence type="inferred from homology"/>
<dbReference type="AlphaFoldDB" id="A0A1M5N2V8"/>
<dbReference type="InterPro" id="IPR015797">
    <property type="entry name" value="NUDIX_hydrolase-like_dom_sf"/>
</dbReference>
<name>A0A1M5N2V8_9GAMM</name>
<dbReference type="InterPro" id="IPR020084">
    <property type="entry name" value="NUDIX_hydrolase_CS"/>
</dbReference>
<dbReference type="CDD" id="cd03675">
    <property type="entry name" value="NUDIX_Hydrolase"/>
    <property type="match status" value="1"/>
</dbReference>
<dbReference type="PANTHER" id="PTHR43046:SF14">
    <property type="entry name" value="MUTT_NUDIX FAMILY PROTEIN"/>
    <property type="match status" value="1"/>
</dbReference>
<dbReference type="Proteomes" id="UP000184268">
    <property type="component" value="Unassembled WGS sequence"/>
</dbReference>
<evidence type="ECO:0000313" key="8">
    <source>
        <dbReference type="EMBL" id="SHG83765.1"/>
    </source>
</evidence>
<evidence type="ECO:0000256" key="4">
    <source>
        <dbReference type="ARBA" id="ARBA00015552"/>
    </source>
</evidence>
<gene>
    <name evidence="6" type="primary">nudJ</name>
    <name evidence="8" type="ORF">SAMN02745129_0872</name>
</gene>
<dbReference type="Gene3D" id="3.90.79.10">
    <property type="entry name" value="Nucleoside Triphosphate Pyrophosphohydrolase"/>
    <property type="match status" value="1"/>
</dbReference>
<dbReference type="PROSITE" id="PS51462">
    <property type="entry name" value="NUDIX"/>
    <property type="match status" value="1"/>
</dbReference>
<protein>
    <recommendedName>
        <fullName evidence="4 6">Phosphatase NudJ</fullName>
        <ecNumber evidence="6">3.6.1.-</ecNumber>
    </recommendedName>
</protein>
<dbReference type="GO" id="GO:0017111">
    <property type="term" value="F:ribonucleoside triphosphate phosphatase activity"/>
    <property type="evidence" value="ECO:0007669"/>
    <property type="project" value="InterPro"/>
</dbReference>
<evidence type="ECO:0000259" key="7">
    <source>
        <dbReference type="PROSITE" id="PS51462"/>
    </source>
</evidence>
<dbReference type="STRING" id="299255.SAMN02745129_0872"/>